<name>A0AAV8CSZ1_9POAL</name>
<dbReference type="EMBL" id="JAMFTS010000004">
    <property type="protein sequence ID" value="KAJ4759110.1"/>
    <property type="molecule type" value="Genomic_DNA"/>
</dbReference>
<dbReference type="Proteomes" id="UP001140206">
    <property type="component" value="Chromosome 4"/>
</dbReference>
<dbReference type="InterPro" id="IPR006734">
    <property type="entry name" value="PLATZ"/>
</dbReference>
<dbReference type="AlphaFoldDB" id="A0AAV8CSZ1"/>
<reference evidence="2" key="1">
    <citation type="submission" date="2022-08" db="EMBL/GenBank/DDBJ databases">
        <authorList>
            <person name="Marques A."/>
        </authorList>
    </citation>
    <scope>NUCLEOTIDE SEQUENCE</scope>
    <source>
        <strain evidence="2">RhyPub2mFocal</strain>
        <tissue evidence="2">Leaves</tissue>
    </source>
</reference>
<gene>
    <name evidence="2" type="ORF">LUZ62_069485</name>
</gene>
<organism evidence="2 3">
    <name type="scientific">Rhynchospora pubera</name>
    <dbReference type="NCBI Taxonomy" id="906938"/>
    <lineage>
        <taxon>Eukaryota</taxon>
        <taxon>Viridiplantae</taxon>
        <taxon>Streptophyta</taxon>
        <taxon>Embryophyta</taxon>
        <taxon>Tracheophyta</taxon>
        <taxon>Spermatophyta</taxon>
        <taxon>Magnoliopsida</taxon>
        <taxon>Liliopsida</taxon>
        <taxon>Poales</taxon>
        <taxon>Cyperaceae</taxon>
        <taxon>Cyperoideae</taxon>
        <taxon>Rhynchosporeae</taxon>
        <taxon>Rhynchospora</taxon>
    </lineage>
</organism>
<keyword evidence="3" id="KW-1185">Reference proteome</keyword>
<accession>A0AAV8CSZ1</accession>
<dbReference type="PANTHER" id="PTHR31065">
    <property type="entry name" value="PLATZ TRANSCRIPTION FACTOR FAMILY PROTEIN"/>
    <property type="match status" value="1"/>
</dbReference>
<feature type="region of interest" description="Disordered" evidence="1">
    <location>
        <begin position="229"/>
        <end position="288"/>
    </location>
</feature>
<dbReference type="CDD" id="cd19756">
    <property type="entry name" value="Bbox2"/>
    <property type="match status" value="1"/>
</dbReference>
<dbReference type="PANTHER" id="PTHR31065:SF48">
    <property type="entry name" value="PLATZ TRANSCRIPTION FACTOR FAMILY PROTEIN"/>
    <property type="match status" value="1"/>
</dbReference>
<dbReference type="Pfam" id="PF04640">
    <property type="entry name" value="PLATZ"/>
    <property type="match status" value="1"/>
</dbReference>
<feature type="compositionally biased region" description="Polar residues" evidence="1">
    <location>
        <begin position="233"/>
        <end position="254"/>
    </location>
</feature>
<comment type="caution">
    <text evidence="2">The sequence shown here is derived from an EMBL/GenBank/DDBJ whole genome shotgun (WGS) entry which is preliminary data.</text>
</comment>
<protein>
    <submittedName>
        <fullName evidence="2">PLATZ transcription factor family protein</fullName>
    </submittedName>
</protein>
<proteinExistence type="predicted"/>
<evidence type="ECO:0000256" key="1">
    <source>
        <dbReference type="SAM" id="MobiDB-lite"/>
    </source>
</evidence>
<sequence length="288" mass="32463">MRFSLLHVGASPTPSLRTEFIYKRLLNPKPFLSLSLSLLSTHCFVDWNTEFLLKKLKKMVMGEEPIKMKEVKKDGEKRSPPWLEPLLTTDFFVQCKAHIGSHKRECNMYCLDCFNGALCSLCLSQDHHNHHTIQIRRSSYHDVIRAVEIQKVFDISRVQTYVINSARVVFLNPRPQPRPPKAAAASPCCHTCFRSLLDSFNFYCSLACKIAGNSNEDYCKTNGKKGKIEASETESFSGSGKESGRNTVVESFNPSTPPPTSVSYQTGPTKRRKGIPHRSSFGGLMLEV</sequence>
<evidence type="ECO:0000313" key="2">
    <source>
        <dbReference type="EMBL" id="KAJ4759110.1"/>
    </source>
</evidence>
<evidence type="ECO:0000313" key="3">
    <source>
        <dbReference type="Proteomes" id="UP001140206"/>
    </source>
</evidence>